<evidence type="ECO:0000313" key="1">
    <source>
        <dbReference type="EMBL" id="AWB27059.1"/>
    </source>
</evidence>
<dbReference type="GeneID" id="36511787"/>
<dbReference type="AlphaFoldDB" id="A0A2R4WZV4"/>
<evidence type="ECO:0000313" key="2">
    <source>
        <dbReference type="Proteomes" id="UP000244727"/>
    </source>
</evidence>
<organism evidence="1 2">
    <name type="scientific">Halococcoides cellulosivorans</name>
    <dbReference type="NCBI Taxonomy" id="1679096"/>
    <lineage>
        <taxon>Archaea</taxon>
        <taxon>Methanobacteriati</taxon>
        <taxon>Methanobacteriota</taxon>
        <taxon>Stenosarchaea group</taxon>
        <taxon>Halobacteria</taxon>
        <taxon>Halobacteriales</taxon>
        <taxon>Haloarculaceae</taxon>
        <taxon>Halococcoides</taxon>
    </lineage>
</organism>
<sequence length="186" mass="20964">MARKICEGFQAHDRRNREAAIDAFAAVDRYQFDHLDAATAEQAATAYVDALWAKDSVEDTIAGETVDPDALVDADWTPVERAFQRRAEVAGIDSAYAELSTIAWRNHKIGGDYWTPMMRAQAHEVQTALQAPYPDKPRHGQSGFGPTATRYLLAVELHDMRSDHHWRLAHDVMVGYYDRILRSHGV</sequence>
<gene>
    <name evidence="1" type="ORF">HARCEL1_04730</name>
</gene>
<keyword evidence="2" id="KW-1185">Reference proteome</keyword>
<dbReference type="RefSeq" id="WP_108381428.1">
    <property type="nucleotide sequence ID" value="NZ_CP028858.1"/>
</dbReference>
<name>A0A2R4WZV4_9EURY</name>
<dbReference type="KEGG" id="harc:HARCEL1_04730"/>
<accession>A0A2R4WZV4</accession>
<proteinExistence type="predicted"/>
<dbReference type="EMBL" id="CP028858">
    <property type="protein sequence ID" value="AWB27059.1"/>
    <property type="molecule type" value="Genomic_DNA"/>
</dbReference>
<protein>
    <submittedName>
        <fullName evidence="1">Uncharacterized protein</fullName>
    </submittedName>
</protein>
<dbReference type="Proteomes" id="UP000244727">
    <property type="component" value="Chromosome"/>
</dbReference>
<reference evidence="1 2" key="1">
    <citation type="submission" date="2018-04" db="EMBL/GenBank/DDBJ databases">
        <title>Halococcoides cellulosivorans gen. nov., sp. nov., an extremely halophilic cellulose-utilizing haloarchaeon from hypersaline lakes.</title>
        <authorList>
            <person name="Sorokin D.Y."/>
            <person name="Toshchakov S.V."/>
            <person name="Samarov N.I."/>
            <person name="Korzhenkov A."/>
            <person name="Kublanov I.V."/>
        </authorList>
    </citation>
    <scope>NUCLEOTIDE SEQUENCE [LARGE SCALE GENOMIC DNA]</scope>
    <source>
        <strain evidence="1 2">HArcel1</strain>
    </source>
</reference>